<sequence>MSKPIDHIDTEAVKLLLGQRLRDLRGSQRVSLRQLAAIVGCSASALSQIENGLVWPSVDLLMRVAHELGASFDELLGQREGPASPTRTDSPVASIDSIELTSSVLEPGRAAEAEPLGADGVGFVYVAEGELTLDLDSVCFVLSEGSTMRFNPARRTRYSNRGSHPVRALWGHVHTPVPPRSADTSSNAPTGATRKEHR</sequence>
<proteinExistence type="predicted"/>
<dbReference type="PROSITE" id="PS50943">
    <property type="entry name" value="HTH_CROC1"/>
    <property type="match status" value="1"/>
</dbReference>
<dbReference type="InterPro" id="IPR013096">
    <property type="entry name" value="Cupin_2"/>
</dbReference>
<dbReference type="PANTHER" id="PTHR46797">
    <property type="entry name" value="HTH-TYPE TRANSCRIPTIONAL REGULATOR"/>
    <property type="match status" value="1"/>
</dbReference>
<dbReference type="GO" id="GO:0003700">
    <property type="term" value="F:DNA-binding transcription factor activity"/>
    <property type="evidence" value="ECO:0007669"/>
    <property type="project" value="TreeGrafter"/>
</dbReference>
<dbReference type="STRING" id="381665.SAMN05216554_4504"/>
<feature type="domain" description="HTH cro/C1-type" evidence="3">
    <location>
        <begin position="21"/>
        <end position="75"/>
    </location>
</feature>
<dbReference type="SUPFAM" id="SSF47413">
    <property type="entry name" value="lambda repressor-like DNA-binding domains"/>
    <property type="match status" value="1"/>
</dbReference>
<protein>
    <submittedName>
        <fullName evidence="4">Transcriptional regulator, XRE family with cupin sensor</fullName>
    </submittedName>
</protein>
<keyword evidence="1" id="KW-0238">DNA-binding</keyword>
<dbReference type="PANTHER" id="PTHR46797:SF1">
    <property type="entry name" value="METHYLPHOSPHONATE SYNTHASE"/>
    <property type="match status" value="1"/>
</dbReference>
<keyword evidence="5" id="KW-1185">Reference proteome</keyword>
<dbReference type="InterPro" id="IPR050807">
    <property type="entry name" value="TransReg_Diox_bact_type"/>
</dbReference>
<dbReference type="Proteomes" id="UP000198891">
    <property type="component" value="Unassembled WGS sequence"/>
</dbReference>
<dbReference type="EMBL" id="FNPZ01000008">
    <property type="protein sequence ID" value="SDZ53981.1"/>
    <property type="molecule type" value="Genomic_DNA"/>
</dbReference>
<dbReference type="InterPro" id="IPR011051">
    <property type="entry name" value="RmlC_Cupin_sf"/>
</dbReference>
<dbReference type="RefSeq" id="WP_175494519.1">
    <property type="nucleotide sequence ID" value="NZ_FNPZ01000008.1"/>
</dbReference>
<dbReference type="InterPro" id="IPR001387">
    <property type="entry name" value="Cro/C1-type_HTH"/>
</dbReference>
<dbReference type="Gene3D" id="1.10.260.40">
    <property type="entry name" value="lambda repressor-like DNA-binding domains"/>
    <property type="match status" value="1"/>
</dbReference>
<dbReference type="InterPro" id="IPR014710">
    <property type="entry name" value="RmlC-like_jellyroll"/>
</dbReference>
<dbReference type="InterPro" id="IPR010982">
    <property type="entry name" value="Lambda_DNA-bd_dom_sf"/>
</dbReference>
<dbReference type="Gene3D" id="2.60.120.10">
    <property type="entry name" value="Jelly Rolls"/>
    <property type="match status" value="1"/>
</dbReference>
<dbReference type="AlphaFoldDB" id="A0A1H3TW37"/>
<gene>
    <name evidence="4" type="ORF">SAMN05216554_4504</name>
</gene>
<accession>A0A1H3TW37</accession>
<dbReference type="Pfam" id="PF07883">
    <property type="entry name" value="Cupin_2"/>
    <property type="match status" value="1"/>
</dbReference>
<evidence type="ECO:0000313" key="5">
    <source>
        <dbReference type="Proteomes" id="UP000198891"/>
    </source>
</evidence>
<name>A0A1H3TW37_9MICO</name>
<organism evidence="4 5">
    <name type="scientific">Herbiconiux ginsengi</name>
    <dbReference type="NCBI Taxonomy" id="381665"/>
    <lineage>
        <taxon>Bacteria</taxon>
        <taxon>Bacillati</taxon>
        <taxon>Actinomycetota</taxon>
        <taxon>Actinomycetes</taxon>
        <taxon>Micrococcales</taxon>
        <taxon>Microbacteriaceae</taxon>
        <taxon>Herbiconiux</taxon>
    </lineage>
</organism>
<evidence type="ECO:0000313" key="4">
    <source>
        <dbReference type="EMBL" id="SDZ53981.1"/>
    </source>
</evidence>
<dbReference type="GO" id="GO:0005829">
    <property type="term" value="C:cytosol"/>
    <property type="evidence" value="ECO:0007669"/>
    <property type="project" value="TreeGrafter"/>
</dbReference>
<reference evidence="4 5" key="1">
    <citation type="submission" date="2016-10" db="EMBL/GenBank/DDBJ databases">
        <authorList>
            <person name="de Groot N.N."/>
        </authorList>
    </citation>
    <scope>NUCLEOTIDE SEQUENCE [LARGE SCALE GENOMIC DNA]</scope>
    <source>
        <strain evidence="4 5">CGMCC 4.3491</strain>
    </source>
</reference>
<dbReference type="CDD" id="cd02209">
    <property type="entry name" value="cupin_XRE_C"/>
    <property type="match status" value="1"/>
</dbReference>
<feature type="region of interest" description="Disordered" evidence="2">
    <location>
        <begin position="174"/>
        <end position="198"/>
    </location>
</feature>
<dbReference type="SUPFAM" id="SSF51182">
    <property type="entry name" value="RmlC-like cupins"/>
    <property type="match status" value="1"/>
</dbReference>
<evidence type="ECO:0000256" key="1">
    <source>
        <dbReference type="ARBA" id="ARBA00023125"/>
    </source>
</evidence>
<dbReference type="GO" id="GO:0003677">
    <property type="term" value="F:DNA binding"/>
    <property type="evidence" value="ECO:0007669"/>
    <property type="project" value="UniProtKB-KW"/>
</dbReference>
<dbReference type="Pfam" id="PF01381">
    <property type="entry name" value="HTH_3"/>
    <property type="match status" value="1"/>
</dbReference>
<dbReference type="CDD" id="cd00093">
    <property type="entry name" value="HTH_XRE"/>
    <property type="match status" value="1"/>
</dbReference>
<dbReference type="SMART" id="SM00530">
    <property type="entry name" value="HTH_XRE"/>
    <property type="match status" value="1"/>
</dbReference>
<evidence type="ECO:0000256" key="2">
    <source>
        <dbReference type="SAM" id="MobiDB-lite"/>
    </source>
</evidence>
<evidence type="ECO:0000259" key="3">
    <source>
        <dbReference type="PROSITE" id="PS50943"/>
    </source>
</evidence>